<sequence>MSFGKYEEAKQLFGDRVQTLRKERGITQEQLAESINKSVEHISYIERGERAPSFETILDIAEALKVSVPYLMNVTPQVEISTNFITDLQTPVVPPSLVQPVEEPVNTTKERRSDLERLQTALEAIQELQNLANEYGINDVFQDNGGKVLQVLILLGLRISPGREGNDAVDAEGNEYELKTINKLLSRSVTTHHHLNLDILAKYRAVKAWYIAVYEGILLKAVYKIDPSSLETKFGYWESRILGGMESINNPKIPLGLIEKEGEQVYPKQDNQPTQGKLPIE</sequence>
<dbReference type="Pfam" id="PF09225">
    <property type="entry name" value="Endonuc-PvuII"/>
    <property type="match status" value="1"/>
</dbReference>
<evidence type="ECO:0000256" key="1">
    <source>
        <dbReference type="ARBA" id="ARBA00023125"/>
    </source>
</evidence>
<dbReference type="InterPro" id="IPR010982">
    <property type="entry name" value="Lambda_DNA-bd_dom_sf"/>
</dbReference>
<dbReference type="PANTHER" id="PTHR46797">
    <property type="entry name" value="HTH-TYPE TRANSCRIPTIONAL REGULATOR"/>
    <property type="match status" value="1"/>
</dbReference>
<dbReference type="Gene3D" id="3.40.210.10">
    <property type="entry name" value="PVUII Endonuclease, subunit A"/>
    <property type="match status" value="1"/>
</dbReference>
<dbReference type="InterPro" id="IPR038402">
    <property type="entry name" value="PvuII_sf"/>
</dbReference>
<dbReference type="GO" id="GO:0005829">
    <property type="term" value="C:cytosol"/>
    <property type="evidence" value="ECO:0007669"/>
    <property type="project" value="TreeGrafter"/>
</dbReference>
<dbReference type="Gene3D" id="1.10.260.40">
    <property type="entry name" value="lambda repressor-like DNA-binding domains"/>
    <property type="match status" value="1"/>
</dbReference>
<dbReference type="KEGG" id="tsin:OXH18_07350"/>
<dbReference type="InterPro" id="IPR011335">
    <property type="entry name" value="Restrct_endonuc-II-like"/>
</dbReference>
<dbReference type="SUPFAM" id="SSF47413">
    <property type="entry name" value="lambda repressor-like DNA-binding domains"/>
    <property type="match status" value="1"/>
</dbReference>
<dbReference type="InterPro" id="IPR015306">
    <property type="entry name" value="Restrct_endonuc_II_PvuII"/>
</dbReference>
<dbReference type="CDD" id="cd00093">
    <property type="entry name" value="HTH_XRE"/>
    <property type="match status" value="1"/>
</dbReference>
<dbReference type="REBASE" id="679309">
    <property type="entry name" value="Lsp174ORF7355P"/>
</dbReference>
<dbReference type="RefSeq" id="WP_268611833.1">
    <property type="nucleotide sequence ID" value="NZ_CP113797.1"/>
</dbReference>
<proteinExistence type="predicted"/>
<evidence type="ECO:0000313" key="4">
    <source>
        <dbReference type="Proteomes" id="UP001163152"/>
    </source>
</evidence>
<feature type="domain" description="HTH cro/C1-type" evidence="2">
    <location>
        <begin position="17"/>
        <end position="71"/>
    </location>
</feature>
<keyword evidence="4" id="KW-1185">Reference proteome</keyword>
<dbReference type="InterPro" id="IPR001387">
    <property type="entry name" value="Cro/C1-type_HTH"/>
</dbReference>
<accession>A0A9E9CC25</accession>
<dbReference type="CDD" id="cd22351">
    <property type="entry name" value="PvuII-like"/>
    <property type="match status" value="1"/>
</dbReference>
<dbReference type="SUPFAM" id="SSF52980">
    <property type="entry name" value="Restriction endonuclease-like"/>
    <property type="match status" value="1"/>
</dbReference>
<dbReference type="PROSITE" id="PS50943">
    <property type="entry name" value="HTH_CROC1"/>
    <property type="match status" value="1"/>
</dbReference>
<dbReference type="InterPro" id="IPR050807">
    <property type="entry name" value="TransReg_Diox_bact_type"/>
</dbReference>
<dbReference type="Pfam" id="PF01381">
    <property type="entry name" value="HTH_3"/>
    <property type="match status" value="1"/>
</dbReference>
<protein>
    <submittedName>
        <fullName evidence="3">Helix-turn-helix domain-containing protein</fullName>
    </submittedName>
</protein>
<evidence type="ECO:0000259" key="2">
    <source>
        <dbReference type="PROSITE" id="PS50943"/>
    </source>
</evidence>
<dbReference type="AlphaFoldDB" id="A0A9E9CC25"/>
<reference evidence="3" key="1">
    <citation type="submission" date="2022-12" db="EMBL/GenBank/DDBJ databases">
        <title>Polyphasic identification of a Novel Hot-Spring Cyanobacterium Ocullathermofonsia sinensis gen nov. sp. nov. and Genomic Insights on its Adaptations to the Thermal Habitat.</title>
        <authorList>
            <person name="Daroch M."/>
            <person name="Tang J."/>
            <person name="Jiang Y."/>
        </authorList>
    </citation>
    <scope>NUCLEOTIDE SEQUENCE</scope>
    <source>
        <strain evidence="3">PKUAC-SCTA174</strain>
    </source>
</reference>
<dbReference type="SMART" id="SM00530">
    <property type="entry name" value="HTH_XRE"/>
    <property type="match status" value="1"/>
</dbReference>
<dbReference type="PANTHER" id="PTHR46797:SF1">
    <property type="entry name" value="METHYLPHOSPHONATE SYNTHASE"/>
    <property type="match status" value="1"/>
</dbReference>
<dbReference type="GO" id="GO:0003700">
    <property type="term" value="F:DNA-binding transcription factor activity"/>
    <property type="evidence" value="ECO:0007669"/>
    <property type="project" value="TreeGrafter"/>
</dbReference>
<name>A0A9E9CC25_9CYAN</name>
<organism evidence="3 4">
    <name type="scientific">Thermocoleostomius sinensis A174</name>
    <dbReference type="NCBI Taxonomy" id="2016057"/>
    <lineage>
        <taxon>Bacteria</taxon>
        <taxon>Bacillati</taxon>
        <taxon>Cyanobacteriota</taxon>
        <taxon>Cyanophyceae</taxon>
        <taxon>Oculatellales</taxon>
        <taxon>Oculatellaceae</taxon>
        <taxon>Thermocoleostomius</taxon>
    </lineage>
</organism>
<dbReference type="GO" id="GO:0003677">
    <property type="term" value="F:DNA binding"/>
    <property type="evidence" value="ECO:0007669"/>
    <property type="project" value="UniProtKB-KW"/>
</dbReference>
<dbReference type="EMBL" id="CP113797">
    <property type="protein sequence ID" value="WAL61790.1"/>
    <property type="molecule type" value="Genomic_DNA"/>
</dbReference>
<evidence type="ECO:0000313" key="3">
    <source>
        <dbReference type="EMBL" id="WAL61790.1"/>
    </source>
</evidence>
<dbReference type="Proteomes" id="UP001163152">
    <property type="component" value="Chromosome"/>
</dbReference>
<keyword evidence="1" id="KW-0238">DNA-binding</keyword>
<gene>
    <name evidence="3" type="ORF">OXH18_07350</name>
</gene>